<feature type="compositionally biased region" description="Polar residues" evidence="7">
    <location>
        <begin position="1"/>
        <end position="18"/>
    </location>
</feature>
<feature type="region of interest" description="Disordered" evidence="7">
    <location>
        <begin position="1"/>
        <end position="125"/>
    </location>
</feature>
<dbReference type="PIRSF" id="PIRSF037677">
    <property type="entry name" value="DNA_mis_repair_Msh6"/>
    <property type="match status" value="1"/>
</dbReference>
<dbReference type="Gene3D" id="3.30.420.110">
    <property type="entry name" value="MutS, connector domain"/>
    <property type="match status" value="1"/>
</dbReference>
<dbReference type="InterPro" id="IPR007696">
    <property type="entry name" value="DNA_mismatch_repair_MutS_core"/>
</dbReference>
<dbReference type="InterPro" id="IPR036187">
    <property type="entry name" value="DNA_mismatch_repair_MutS_sf"/>
</dbReference>
<evidence type="ECO:0000256" key="2">
    <source>
        <dbReference type="ARBA" id="ARBA00022741"/>
    </source>
</evidence>
<dbReference type="AlphaFoldDB" id="A0AA38M100"/>
<dbReference type="Pfam" id="PF05190">
    <property type="entry name" value="MutS_IV"/>
    <property type="match status" value="1"/>
</dbReference>
<accession>A0AA38M100</accession>
<evidence type="ECO:0000313" key="9">
    <source>
        <dbReference type="EMBL" id="KAJ3639681.1"/>
    </source>
</evidence>
<proteinExistence type="inferred from homology"/>
<dbReference type="GO" id="GO:0006298">
    <property type="term" value="P:mismatch repair"/>
    <property type="evidence" value="ECO:0007669"/>
    <property type="project" value="InterPro"/>
</dbReference>
<dbReference type="InterPro" id="IPR045076">
    <property type="entry name" value="MutS"/>
</dbReference>
<comment type="similarity">
    <text evidence="1 6">Belongs to the DNA mismatch repair MutS family.</text>
</comment>
<dbReference type="Pfam" id="PF00488">
    <property type="entry name" value="MutS_V"/>
    <property type="match status" value="1"/>
</dbReference>
<keyword evidence="2 6" id="KW-0547">Nucleotide-binding</keyword>
<evidence type="ECO:0000256" key="1">
    <source>
        <dbReference type="ARBA" id="ARBA00006271"/>
    </source>
</evidence>
<dbReference type="PROSITE" id="PS00486">
    <property type="entry name" value="DNA_MISMATCH_REPAIR_2"/>
    <property type="match status" value="1"/>
</dbReference>
<dbReference type="Proteomes" id="UP001168821">
    <property type="component" value="Unassembled WGS sequence"/>
</dbReference>
<dbReference type="PANTHER" id="PTHR11361:SF148">
    <property type="entry name" value="DNA MISMATCH REPAIR PROTEIN MSH6"/>
    <property type="match status" value="1"/>
</dbReference>
<dbReference type="GO" id="GO:0140664">
    <property type="term" value="F:ATP-dependent DNA damage sensor activity"/>
    <property type="evidence" value="ECO:0007669"/>
    <property type="project" value="InterPro"/>
</dbReference>
<dbReference type="SMART" id="SM00533">
    <property type="entry name" value="MUTSd"/>
    <property type="match status" value="1"/>
</dbReference>
<gene>
    <name evidence="9" type="ORF">Zmor_003025</name>
</gene>
<evidence type="ECO:0000259" key="8">
    <source>
        <dbReference type="PROSITE" id="PS00486"/>
    </source>
</evidence>
<feature type="compositionally biased region" description="Basic and acidic residues" evidence="7">
    <location>
        <begin position="22"/>
        <end position="33"/>
    </location>
</feature>
<dbReference type="Gene3D" id="3.40.1170.10">
    <property type="entry name" value="DNA repair protein MutS, domain I"/>
    <property type="match status" value="1"/>
</dbReference>
<dbReference type="InterPro" id="IPR007861">
    <property type="entry name" value="DNA_mismatch_repair_MutS_clamp"/>
</dbReference>
<dbReference type="GO" id="GO:0030983">
    <property type="term" value="F:mismatched DNA binding"/>
    <property type="evidence" value="ECO:0007669"/>
    <property type="project" value="InterPro"/>
</dbReference>
<dbReference type="InterPro" id="IPR000432">
    <property type="entry name" value="DNA_mismatch_repair_MutS_C"/>
</dbReference>
<dbReference type="Gene3D" id="1.10.1420.10">
    <property type="match status" value="2"/>
</dbReference>
<evidence type="ECO:0000256" key="3">
    <source>
        <dbReference type="ARBA" id="ARBA00022763"/>
    </source>
</evidence>
<keyword evidence="6" id="KW-0234">DNA repair</keyword>
<dbReference type="Pfam" id="PF05188">
    <property type="entry name" value="MutS_II"/>
    <property type="match status" value="1"/>
</dbReference>
<feature type="compositionally biased region" description="Basic and acidic residues" evidence="7">
    <location>
        <begin position="92"/>
        <end position="106"/>
    </location>
</feature>
<organism evidence="9 10">
    <name type="scientific">Zophobas morio</name>
    <dbReference type="NCBI Taxonomy" id="2755281"/>
    <lineage>
        <taxon>Eukaryota</taxon>
        <taxon>Metazoa</taxon>
        <taxon>Ecdysozoa</taxon>
        <taxon>Arthropoda</taxon>
        <taxon>Hexapoda</taxon>
        <taxon>Insecta</taxon>
        <taxon>Pterygota</taxon>
        <taxon>Neoptera</taxon>
        <taxon>Endopterygota</taxon>
        <taxon>Coleoptera</taxon>
        <taxon>Polyphaga</taxon>
        <taxon>Cucujiformia</taxon>
        <taxon>Tenebrionidae</taxon>
        <taxon>Zophobas</taxon>
    </lineage>
</organism>
<keyword evidence="5 6" id="KW-0238">DNA-binding</keyword>
<dbReference type="InterPro" id="IPR036678">
    <property type="entry name" value="MutS_con_dom_sf"/>
</dbReference>
<dbReference type="Pfam" id="PF01624">
    <property type="entry name" value="MutS_I"/>
    <property type="match status" value="1"/>
</dbReference>
<dbReference type="SUPFAM" id="SSF48334">
    <property type="entry name" value="DNA repair protein MutS, domain III"/>
    <property type="match status" value="1"/>
</dbReference>
<evidence type="ECO:0000256" key="5">
    <source>
        <dbReference type="ARBA" id="ARBA00023125"/>
    </source>
</evidence>
<dbReference type="SMART" id="SM00534">
    <property type="entry name" value="MUTSac"/>
    <property type="match status" value="1"/>
</dbReference>
<keyword evidence="10" id="KW-1185">Reference proteome</keyword>
<evidence type="ECO:0000256" key="6">
    <source>
        <dbReference type="RuleBase" id="RU003756"/>
    </source>
</evidence>
<dbReference type="Gene3D" id="3.40.50.300">
    <property type="entry name" value="P-loop containing nucleotide triphosphate hydrolases"/>
    <property type="match status" value="1"/>
</dbReference>
<dbReference type="InterPro" id="IPR007860">
    <property type="entry name" value="DNA_mmatch_repair_MutS_con_dom"/>
</dbReference>
<evidence type="ECO:0000256" key="7">
    <source>
        <dbReference type="SAM" id="MobiDB-lite"/>
    </source>
</evidence>
<sequence>MSKRLSSGQSNTLLNYFQSPKVKREKEIKKENGTEQVDELVNGKNDQSPIQAKKKRKIAVIDSDSEEENSAVKATPKKKKNLKRQASDSDGDDKTKLQKFAFEKSSGESSAASESSKEIKPPVSSTSDINLNWLHNRLEFLQPDKIRDIKKRKADDPDYDSRTLHIPGSFLDKQTPAMRQWWILKSTHMDSVLFFKVGKFYELYHMDAVVGVNHLGFSYMKGEFAHSGFPESAYHKMANALIEKGFKVARTEQTETPEMMAERCKKQGKTTKFDKVVNREICQITTKATCVYGAQLPEAMHAQSCYMYAISEKDLPDQKSRFGICFLDTSIGVFHMAEFEDDKHCSKLLTCFSEYPPGLILTERKKLSNKLKVVLNTHYRDVRKETLASETQFYSAAATIERLINGNYFRDKDNQVNLPPFIKDITEGYNAKPDYELTIRALGACVWYLIDSKLDIQVVSMGKFKFYLPLNIENKESIERSSMILDAITIVNLNLLGDDGSLQKVIDHCQTPFGKRALQQCICRPLCNVDQIKERQEAVRELYQNSSVLEEAREILKKLPDLERQLAKIHTYGNSVFAQNHPDSRAVFYEANTYSKRRIADLLKTLQGFELAQNLNSVFKECESPLLKRLTQFSPDGMYVDLSEHLLFFKNAFDQEEAQKEGKIIPKIGVDENYDAAEEGIKNVKNDLDEYLAELQKFFGCKVSYFGSDKKRFQIDIPESHTKKVTSEYQLEGTKKGAKPSKRYSTNRSRQLLADMMKAESERAKIIQDLNRRIFEKFSERHAQWEQAIECISLLDVVCSLAQYARCFSQDICIPVIEPIGGANKITIENGRHPCVANVESFVPNDTKLGIEEHANILLLTGPNMGGKSTLMRQVAIICIMSHMGGYVPAASCRLSLIDRIFTRLGAHDDIVQGQSTFLLELSEAATILHHATPFSLVLLDELGRGTSTHDGNAIATAYLEKLTSINCRTLFSTHYHSLVDHFELRSDVQLGHMACMVENDDDPTEESVTFLYKMVKGRCPKSYGFNVARLAGLKHCIVSRGRDISKELEKETKNRKHFRDLFSSFNMDTIRAVLLSMKS</sequence>
<dbReference type="InterPro" id="IPR017261">
    <property type="entry name" value="DNA_mismatch_repair_MutS/MSH"/>
</dbReference>
<dbReference type="FunFam" id="3.40.1170.10:FF:000002">
    <property type="entry name" value="DNA mismatch repair protein"/>
    <property type="match status" value="1"/>
</dbReference>
<reference evidence="9" key="1">
    <citation type="journal article" date="2023" name="G3 (Bethesda)">
        <title>Whole genome assemblies of Zophobas morio and Tenebrio molitor.</title>
        <authorList>
            <person name="Kaur S."/>
            <person name="Stinson S.A."/>
            <person name="diCenzo G.C."/>
        </authorList>
    </citation>
    <scope>NUCLEOTIDE SEQUENCE</scope>
    <source>
        <strain evidence="9">QUZm001</strain>
    </source>
</reference>
<dbReference type="GO" id="GO:0005524">
    <property type="term" value="F:ATP binding"/>
    <property type="evidence" value="ECO:0007669"/>
    <property type="project" value="UniProtKB-KW"/>
</dbReference>
<feature type="domain" description="DNA mismatch repair proteins mutS family" evidence="8">
    <location>
        <begin position="936"/>
        <end position="952"/>
    </location>
</feature>
<comment type="caution">
    <text evidence="9">The sequence shown here is derived from an EMBL/GenBank/DDBJ whole genome shotgun (WGS) entry which is preliminary data.</text>
</comment>
<dbReference type="GO" id="GO:0032301">
    <property type="term" value="C:MutSalpha complex"/>
    <property type="evidence" value="ECO:0007669"/>
    <property type="project" value="TreeGrafter"/>
</dbReference>
<protein>
    <recommendedName>
        <fullName evidence="8">DNA mismatch repair proteins mutS family domain-containing protein</fullName>
    </recommendedName>
</protein>
<dbReference type="SUPFAM" id="SSF55271">
    <property type="entry name" value="DNA repair protein MutS, domain I"/>
    <property type="match status" value="1"/>
</dbReference>
<keyword evidence="4" id="KW-0067">ATP-binding</keyword>
<comment type="function">
    <text evidence="6">Component of the post-replicative DNA mismatch repair system (MMR).</text>
</comment>
<evidence type="ECO:0000256" key="4">
    <source>
        <dbReference type="ARBA" id="ARBA00022840"/>
    </source>
</evidence>
<dbReference type="InterPro" id="IPR016151">
    <property type="entry name" value="DNA_mismatch_repair_MutS_N"/>
</dbReference>
<dbReference type="InterPro" id="IPR027417">
    <property type="entry name" value="P-loop_NTPase"/>
</dbReference>
<dbReference type="SUPFAM" id="SSF52540">
    <property type="entry name" value="P-loop containing nucleoside triphosphate hydrolases"/>
    <property type="match status" value="1"/>
</dbReference>
<keyword evidence="3 6" id="KW-0227">DNA damage</keyword>
<dbReference type="PANTHER" id="PTHR11361">
    <property type="entry name" value="DNA MISMATCH REPAIR PROTEIN MUTS FAMILY MEMBER"/>
    <property type="match status" value="1"/>
</dbReference>
<dbReference type="Pfam" id="PF05192">
    <property type="entry name" value="MutS_III"/>
    <property type="match status" value="1"/>
</dbReference>
<evidence type="ECO:0000313" key="10">
    <source>
        <dbReference type="Proteomes" id="UP001168821"/>
    </source>
</evidence>
<dbReference type="InterPro" id="IPR007695">
    <property type="entry name" value="DNA_mismatch_repair_MutS-lik_N"/>
</dbReference>
<dbReference type="FunFam" id="1.10.1420.10:FF:000005">
    <property type="entry name" value="DNA mismatch repair protein"/>
    <property type="match status" value="1"/>
</dbReference>
<dbReference type="NCBIfam" id="NF003810">
    <property type="entry name" value="PRK05399.1"/>
    <property type="match status" value="1"/>
</dbReference>
<name>A0AA38M100_9CUCU</name>
<dbReference type="EMBL" id="JALNTZ010000010">
    <property type="protein sequence ID" value="KAJ3639681.1"/>
    <property type="molecule type" value="Genomic_DNA"/>
</dbReference>